<dbReference type="InterPro" id="IPR020472">
    <property type="entry name" value="WD40_PAC1"/>
</dbReference>
<dbReference type="GO" id="GO:0043130">
    <property type="term" value="F:ubiquitin binding"/>
    <property type="evidence" value="ECO:0007669"/>
    <property type="project" value="TreeGrafter"/>
</dbReference>
<dbReference type="STRING" id="112090.W4FMC4"/>
<proteinExistence type="predicted"/>
<evidence type="ECO:0000256" key="2">
    <source>
        <dbReference type="ARBA" id="ARBA00022574"/>
    </source>
</evidence>
<dbReference type="AlphaFoldDB" id="W4FMC4"/>
<keyword evidence="2 4" id="KW-0853">WD repeat</keyword>
<dbReference type="PROSITE" id="PS50082">
    <property type="entry name" value="WD_REPEATS_2"/>
    <property type="match status" value="3"/>
</dbReference>
<accession>W4FMC4</accession>
<gene>
    <name evidence="6" type="ORF">H257_15945</name>
</gene>
<sequence length="453" mass="47852">MYGAFCTSGTTIVAIAMTTPPPPYSITHALQGHGGAVRAIADVHGTVVTGAMDAAVLCWDLATSTPVQSIYEHSHWVTAIVSLNAAHESLLSSVGFATGGMDTHVRVFTRASDAQFACVAVLQGHTSGVISLSWLQTDTTSLLLSGSWDGTCRGWDVATQTCRFVLPDHENGVCVLGLPNGVVITGSTGKQQGNQVVDARIRMWHQVSPSAYELTRTLTDHQGPVRQLVQVDAIGFASCSNDGSIKVRAADDGAVLATCQHPLNHEGKPGFVLGLAYLPHSQHLVSASEDCTARVWRLDGTLVQTIDHPSGLWCVVALPGGAFATGAEDKQVRVFSSSPSHLNDALEAALAAQVAEAHVQAARGPSAVEIEKLPAYEQRARQVGKSDGMVQMFRRDNVAWACQWSAVSATWVDIGQVTGTGSGGVVDGDAYDMVIPVEIETPSGVKKLYEGYL</sequence>
<reference evidence="6" key="1">
    <citation type="submission" date="2013-12" db="EMBL/GenBank/DDBJ databases">
        <title>The Genome Sequence of Aphanomyces astaci APO3.</title>
        <authorList>
            <consortium name="The Broad Institute Genomics Platform"/>
            <person name="Russ C."/>
            <person name="Tyler B."/>
            <person name="van West P."/>
            <person name="Dieguez-Uribeondo J."/>
            <person name="Young S.K."/>
            <person name="Zeng Q."/>
            <person name="Gargeya S."/>
            <person name="Fitzgerald M."/>
            <person name="Abouelleil A."/>
            <person name="Alvarado L."/>
            <person name="Chapman S.B."/>
            <person name="Gainer-Dewar J."/>
            <person name="Goldberg J."/>
            <person name="Griggs A."/>
            <person name="Gujja S."/>
            <person name="Hansen M."/>
            <person name="Howarth C."/>
            <person name="Imamovic A."/>
            <person name="Ireland A."/>
            <person name="Larimer J."/>
            <person name="McCowan C."/>
            <person name="Murphy C."/>
            <person name="Pearson M."/>
            <person name="Poon T.W."/>
            <person name="Priest M."/>
            <person name="Roberts A."/>
            <person name="Saif S."/>
            <person name="Shea T."/>
            <person name="Sykes S."/>
            <person name="Wortman J."/>
            <person name="Nusbaum C."/>
            <person name="Birren B."/>
        </authorList>
    </citation>
    <scope>NUCLEOTIDE SEQUENCE [LARGE SCALE GENOMIC DNA]</scope>
    <source>
        <strain evidence="6">APO3</strain>
    </source>
</reference>
<dbReference type="PROSITE" id="PS00678">
    <property type="entry name" value="WD_REPEATS_1"/>
    <property type="match status" value="1"/>
</dbReference>
<dbReference type="Pfam" id="PF00400">
    <property type="entry name" value="WD40"/>
    <property type="match status" value="4"/>
</dbReference>
<dbReference type="GO" id="GO:0043161">
    <property type="term" value="P:proteasome-mediated ubiquitin-dependent protein catabolic process"/>
    <property type="evidence" value="ECO:0007669"/>
    <property type="project" value="TreeGrafter"/>
</dbReference>
<dbReference type="Pfam" id="PF09070">
    <property type="entry name" value="PFU"/>
    <property type="match status" value="1"/>
</dbReference>
<dbReference type="GO" id="GO:0005634">
    <property type="term" value="C:nucleus"/>
    <property type="evidence" value="ECO:0007669"/>
    <property type="project" value="TreeGrafter"/>
</dbReference>
<dbReference type="PROSITE" id="PS50294">
    <property type="entry name" value="WD_REPEATS_REGION"/>
    <property type="match status" value="1"/>
</dbReference>
<dbReference type="SMART" id="SM00320">
    <property type="entry name" value="WD40"/>
    <property type="match status" value="7"/>
</dbReference>
<name>W4FMC4_APHAT</name>
<keyword evidence="1" id="KW-0963">Cytoplasm</keyword>
<dbReference type="GO" id="GO:0005737">
    <property type="term" value="C:cytoplasm"/>
    <property type="evidence" value="ECO:0007669"/>
    <property type="project" value="TreeGrafter"/>
</dbReference>
<dbReference type="GO" id="GO:0010992">
    <property type="term" value="P:ubiquitin recycling"/>
    <property type="evidence" value="ECO:0007669"/>
    <property type="project" value="TreeGrafter"/>
</dbReference>
<evidence type="ECO:0000256" key="1">
    <source>
        <dbReference type="ARBA" id="ARBA00022490"/>
    </source>
</evidence>
<dbReference type="VEuPathDB" id="FungiDB:H257_15945"/>
<keyword evidence="3" id="KW-0677">Repeat</keyword>
<dbReference type="CDD" id="cd00200">
    <property type="entry name" value="WD40"/>
    <property type="match status" value="1"/>
</dbReference>
<feature type="repeat" description="WD" evidence="4">
    <location>
        <begin position="30"/>
        <end position="69"/>
    </location>
</feature>
<evidence type="ECO:0000256" key="3">
    <source>
        <dbReference type="ARBA" id="ARBA00022737"/>
    </source>
</evidence>
<dbReference type="PANTHER" id="PTHR19849">
    <property type="entry name" value="PHOSPHOLIPASE A-2-ACTIVATING PROTEIN"/>
    <property type="match status" value="1"/>
</dbReference>
<dbReference type="InterPro" id="IPR015943">
    <property type="entry name" value="WD40/YVTN_repeat-like_dom_sf"/>
</dbReference>
<dbReference type="InterPro" id="IPR019775">
    <property type="entry name" value="WD40_repeat_CS"/>
</dbReference>
<dbReference type="InterPro" id="IPR036322">
    <property type="entry name" value="WD40_repeat_dom_sf"/>
</dbReference>
<dbReference type="PRINTS" id="PR00320">
    <property type="entry name" value="GPROTEINBRPT"/>
</dbReference>
<dbReference type="InterPro" id="IPR015155">
    <property type="entry name" value="PFU"/>
</dbReference>
<dbReference type="InterPro" id="IPR001680">
    <property type="entry name" value="WD40_rpt"/>
</dbReference>
<dbReference type="EMBL" id="KI913190">
    <property type="protein sequence ID" value="ETV67979.1"/>
    <property type="molecule type" value="Genomic_DNA"/>
</dbReference>
<dbReference type="Gene3D" id="2.130.10.10">
    <property type="entry name" value="YVTN repeat-like/Quinoprotein amine dehydrogenase"/>
    <property type="match status" value="1"/>
</dbReference>
<feature type="repeat" description="WD" evidence="4">
    <location>
        <begin position="122"/>
        <end position="165"/>
    </location>
</feature>
<dbReference type="RefSeq" id="XP_009842544.1">
    <property type="nucleotide sequence ID" value="XM_009844242.1"/>
</dbReference>
<evidence type="ECO:0000259" key="5">
    <source>
        <dbReference type="Pfam" id="PF09070"/>
    </source>
</evidence>
<dbReference type="GeneID" id="20817941"/>
<organism evidence="6">
    <name type="scientific">Aphanomyces astaci</name>
    <name type="common">Crayfish plague agent</name>
    <dbReference type="NCBI Taxonomy" id="112090"/>
    <lineage>
        <taxon>Eukaryota</taxon>
        <taxon>Sar</taxon>
        <taxon>Stramenopiles</taxon>
        <taxon>Oomycota</taxon>
        <taxon>Saprolegniomycetes</taxon>
        <taxon>Saprolegniales</taxon>
        <taxon>Verrucalvaceae</taxon>
        <taxon>Aphanomyces</taxon>
    </lineage>
</organism>
<dbReference type="OrthoDB" id="10265988at2759"/>
<dbReference type="PANTHER" id="PTHR19849:SF0">
    <property type="entry name" value="PHOSPHOLIPASE A-2-ACTIVATING PROTEIN"/>
    <property type="match status" value="1"/>
</dbReference>
<feature type="domain" description="PFU" evidence="5">
    <location>
        <begin position="383"/>
        <end position="443"/>
    </location>
</feature>
<protein>
    <recommendedName>
        <fullName evidence="5">PFU domain-containing protein</fullName>
    </recommendedName>
</protein>
<feature type="repeat" description="WD" evidence="4">
    <location>
        <begin position="265"/>
        <end position="299"/>
    </location>
</feature>
<evidence type="ECO:0000313" key="6">
    <source>
        <dbReference type="EMBL" id="ETV67979.1"/>
    </source>
</evidence>
<evidence type="ECO:0000256" key="4">
    <source>
        <dbReference type="PROSITE-ProRule" id="PRU00221"/>
    </source>
</evidence>
<dbReference type="SUPFAM" id="SSF50978">
    <property type="entry name" value="WD40 repeat-like"/>
    <property type="match status" value="1"/>
</dbReference>